<evidence type="ECO:0000256" key="5">
    <source>
        <dbReference type="ARBA" id="ARBA00022989"/>
    </source>
</evidence>
<keyword evidence="3 7" id="KW-0812">Transmembrane</keyword>
<comment type="similarity">
    <text evidence="2">Belongs to the major facilitator superfamily. Proton-dependent oligopeptide transporter (POT/PTR) (TC 2.A.17) family.</text>
</comment>
<keyword evidence="6 7" id="KW-0472">Membrane</keyword>
<keyword evidence="4" id="KW-0653">Protein transport</keyword>
<dbReference type="Gene3D" id="1.20.1250.20">
    <property type="entry name" value="MFS general substrate transporter like domains"/>
    <property type="match status" value="1"/>
</dbReference>
<evidence type="ECO:0000256" key="7">
    <source>
        <dbReference type="SAM" id="Phobius"/>
    </source>
</evidence>
<feature type="transmembrane region" description="Helical" evidence="7">
    <location>
        <begin position="248"/>
        <end position="268"/>
    </location>
</feature>
<dbReference type="AlphaFoldDB" id="A0AA35TNP7"/>
<comment type="caution">
    <text evidence="8">The sequence shown here is derived from an EMBL/GenBank/DDBJ whole genome shotgun (WGS) entry which is preliminary data.</text>
</comment>
<comment type="subcellular location">
    <subcellularLocation>
        <location evidence="1">Membrane</location>
        <topology evidence="1">Multi-pass membrane protein</topology>
    </subcellularLocation>
</comment>
<dbReference type="GO" id="GO:0016020">
    <property type="term" value="C:membrane"/>
    <property type="evidence" value="ECO:0007669"/>
    <property type="project" value="UniProtKB-SubCell"/>
</dbReference>
<name>A0AA35TNP7_GEOBA</name>
<dbReference type="GO" id="GO:0022857">
    <property type="term" value="F:transmembrane transporter activity"/>
    <property type="evidence" value="ECO:0007669"/>
    <property type="project" value="InterPro"/>
</dbReference>
<dbReference type="Proteomes" id="UP001174909">
    <property type="component" value="Unassembled WGS sequence"/>
</dbReference>
<organism evidence="8 9">
    <name type="scientific">Geodia barretti</name>
    <name type="common">Barrett's horny sponge</name>
    <dbReference type="NCBI Taxonomy" id="519541"/>
    <lineage>
        <taxon>Eukaryota</taxon>
        <taxon>Metazoa</taxon>
        <taxon>Porifera</taxon>
        <taxon>Demospongiae</taxon>
        <taxon>Heteroscleromorpha</taxon>
        <taxon>Tetractinellida</taxon>
        <taxon>Astrophorina</taxon>
        <taxon>Geodiidae</taxon>
        <taxon>Geodia</taxon>
    </lineage>
</organism>
<evidence type="ECO:0000256" key="1">
    <source>
        <dbReference type="ARBA" id="ARBA00004141"/>
    </source>
</evidence>
<keyword evidence="5 7" id="KW-1133">Transmembrane helix</keyword>
<evidence type="ECO:0000256" key="2">
    <source>
        <dbReference type="ARBA" id="ARBA00005982"/>
    </source>
</evidence>
<dbReference type="InterPro" id="IPR000109">
    <property type="entry name" value="POT_fam"/>
</dbReference>
<dbReference type="PANTHER" id="PTHR11654">
    <property type="entry name" value="OLIGOPEPTIDE TRANSPORTER-RELATED"/>
    <property type="match status" value="1"/>
</dbReference>
<feature type="transmembrane region" description="Helical" evidence="7">
    <location>
        <begin position="336"/>
        <end position="355"/>
    </location>
</feature>
<dbReference type="Pfam" id="PF00854">
    <property type="entry name" value="PTR2"/>
    <property type="match status" value="1"/>
</dbReference>
<feature type="transmembrane region" description="Helical" evidence="7">
    <location>
        <begin position="46"/>
        <end position="67"/>
    </location>
</feature>
<evidence type="ECO:0000256" key="6">
    <source>
        <dbReference type="ARBA" id="ARBA00023136"/>
    </source>
</evidence>
<sequence>MGGLRLAGEIPHGQVVSGVAVGRTRWCGSDVHHIFGSPPVTGPKSIPLYLLFVLIAVGSSGVEVNLIPFGADALLYKTSEELSSYFYWYYWGRNLGALAYILSFLVHGSTTHTALFSLSIAAALTLALSLSFICENWLSDDQERQNSPKLIWNILRCAFRAERPQARSAFSFTGEASRPQRLDLAKRQHGGKFHSEEVEDVKTFLRLLLLLFSIGGALTVYTGILEVMSIQFRHMSNHCSFTLNEWAFNVWTILVAIPIIDQFIYPILRQFAPNMLKRFGMSYVLLICSVGVLCLLEIVGHINDQQGDSAANCMFATANAKEHKCTHHEDHSVMPLSAYLILVPVIMASIAEIFLKVTVSAQYERYDDRAVLLGGRHLLHSICHCPLWVLILPPVVLVLAAGSGTTSCLWSWGSPRSFPT</sequence>
<evidence type="ECO:0000256" key="4">
    <source>
        <dbReference type="ARBA" id="ARBA00022856"/>
    </source>
</evidence>
<feature type="transmembrane region" description="Helical" evidence="7">
    <location>
        <begin position="280"/>
        <end position="302"/>
    </location>
</feature>
<feature type="transmembrane region" description="Helical" evidence="7">
    <location>
        <begin position="88"/>
        <end position="108"/>
    </location>
</feature>
<evidence type="ECO:0000313" key="9">
    <source>
        <dbReference type="Proteomes" id="UP001174909"/>
    </source>
</evidence>
<feature type="transmembrane region" description="Helical" evidence="7">
    <location>
        <begin position="114"/>
        <end position="134"/>
    </location>
</feature>
<dbReference type="GO" id="GO:0015833">
    <property type="term" value="P:peptide transport"/>
    <property type="evidence" value="ECO:0007669"/>
    <property type="project" value="UniProtKB-KW"/>
</dbReference>
<evidence type="ECO:0000256" key="3">
    <source>
        <dbReference type="ARBA" id="ARBA00022692"/>
    </source>
</evidence>
<keyword evidence="4" id="KW-0813">Transport</keyword>
<feature type="transmembrane region" description="Helical" evidence="7">
    <location>
        <begin position="207"/>
        <end position="228"/>
    </location>
</feature>
<dbReference type="InterPro" id="IPR036259">
    <property type="entry name" value="MFS_trans_sf"/>
</dbReference>
<gene>
    <name evidence="8" type="ORF">GBAR_LOCUS28134</name>
</gene>
<keyword evidence="4" id="KW-0571">Peptide transport</keyword>
<evidence type="ECO:0000313" key="8">
    <source>
        <dbReference type="EMBL" id="CAI8051359.1"/>
    </source>
</evidence>
<accession>A0AA35TNP7</accession>
<dbReference type="EMBL" id="CASHTH010003923">
    <property type="protein sequence ID" value="CAI8051359.1"/>
    <property type="molecule type" value="Genomic_DNA"/>
</dbReference>
<protein>
    <submittedName>
        <fullName evidence="8">Solute carrier family 15 member 4</fullName>
    </submittedName>
</protein>
<feature type="transmembrane region" description="Helical" evidence="7">
    <location>
        <begin position="387"/>
        <end position="412"/>
    </location>
</feature>
<keyword evidence="9" id="KW-1185">Reference proteome</keyword>
<reference evidence="8" key="1">
    <citation type="submission" date="2023-03" db="EMBL/GenBank/DDBJ databases">
        <authorList>
            <person name="Steffen K."/>
            <person name="Cardenas P."/>
        </authorList>
    </citation>
    <scope>NUCLEOTIDE SEQUENCE</scope>
</reference>
<proteinExistence type="inferred from homology"/>